<reference evidence="2 3" key="1">
    <citation type="journal article" date="2014" name="Agronomy (Basel)">
        <title>A Draft Genome Sequence for Ensete ventricosum, the Drought-Tolerant Tree Against Hunger.</title>
        <authorList>
            <person name="Harrison J."/>
            <person name="Moore K.A."/>
            <person name="Paszkiewicz K."/>
            <person name="Jones T."/>
            <person name="Grant M."/>
            <person name="Ambacheew D."/>
            <person name="Muzemil S."/>
            <person name="Studholme D.J."/>
        </authorList>
    </citation>
    <scope>NUCLEOTIDE SEQUENCE [LARGE SCALE GENOMIC DNA]</scope>
</reference>
<gene>
    <name evidence="2" type="ORF">B296_00055072</name>
</gene>
<evidence type="ECO:0000313" key="3">
    <source>
        <dbReference type="Proteomes" id="UP000287651"/>
    </source>
</evidence>
<dbReference type="EMBL" id="AMZH03035990">
    <property type="protein sequence ID" value="RRT31780.1"/>
    <property type="molecule type" value="Genomic_DNA"/>
</dbReference>
<accession>A0A426WWU7</accession>
<feature type="compositionally biased region" description="Basic residues" evidence="1">
    <location>
        <begin position="11"/>
        <end position="21"/>
    </location>
</feature>
<name>A0A426WWU7_ENSVE</name>
<dbReference type="Proteomes" id="UP000287651">
    <property type="component" value="Unassembled WGS sequence"/>
</dbReference>
<comment type="caution">
    <text evidence="2">The sequence shown here is derived from an EMBL/GenBank/DDBJ whole genome shotgun (WGS) entry which is preliminary data.</text>
</comment>
<sequence length="54" mass="5538">TVAREHGWLRPARRGGARKGGRLQGVHKGLPPLGRAAIACAGAVTVTVRGGKRG</sequence>
<evidence type="ECO:0000256" key="1">
    <source>
        <dbReference type="SAM" id="MobiDB-lite"/>
    </source>
</evidence>
<evidence type="ECO:0000313" key="2">
    <source>
        <dbReference type="EMBL" id="RRT31780.1"/>
    </source>
</evidence>
<dbReference type="AlphaFoldDB" id="A0A426WWU7"/>
<feature type="non-terminal residue" evidence="2">
    <location>
        <position position="1"/>
    </location>
</feature>
<feature type="region of interest" description="Disordered" evidence="1">
    <location>
        <begin position="1"/>
        <end position="28"/>
    </location>
</feature>
<organism evidence="2 3">
    <name type="scientific">Ensete ventricosum</name>
    <name type="common">Abyssinian banana</name>
    <name type="synonym">Musa ensete</name>
    <dbReference type="NCBI Taxonomy" id="4639"/>
    <lineage>
        <taxon>Eukaryota</taxon>
        <taxon>Viridiplantae</taxon>
        <taxon>Streptophyta</taxon>
        <taxon>Embryophyta</taxon>
        <taxon>Tracheophyta</taxon>
        <taxon>Spermatophyta</taxon>
        <taxon>Magnoliopsida</taxon>
        <taxon>Liliopsida</taxon>
        <taxon>Zingiberales</taxon>
        <taxon>Musaceae</taxon>
        <taxon>Ensete</taxon>
    </lineage>
</organism>
<protein>
    <submittedName>
        <fullName evidence="2">Uncharacterized protein</fullName>
    </submittedName>
</protein>
<proteinExistence type="predicted"/>